<evidence type="ECO:0000313" key="3">
    <source>
        <dbReference type="Proteomes" id="UP000015688"/>
    </source>
</evidence>
<dbReference type="RefSeq" id="WP_021434452.1">
    <property type="nucleotide sequence ID" value="NZ_AVNC01000022.1"/>
</dbReference>
<reference evidence="2 3" key="1">
    <citation type="submission" date="2013-06" db="EMBL/GenBank/DDBJ databases">
        <authorList>
            <person name="Walk S."/>
            <person name="Aronoff D."/>
            <person name="Young V.Y."/>
            <person name="Marsh J."/>
            <person name="Harrison L."/>
            <person name="Daugherty S.C."/>
            <person name="Shefchek K.A."/>
            <person name="Hine E.E."/>
            <person name="Tallon L.J."/>
            <person name="Sadzewicz L.K."/>
            <person name="Rasko D.A."/>
        </authorList>
    </citation>
    <scope>NUCLEOTIDE SEQUENCE [LARGE SCALE GENOMIC DNA]</scope>
    <source>
        <strain evidence="2 3">ATCC 638</strain>
    </source>
</reference>
<dbReference type="AlphaFoldDB" id="T4VFT9"/>
<evidence type="ECO:0000313" key="2">
    <source>
        <dbReference type="EMBL" id="EQK39985.1"/>
    </source>
</evidence>
<proteinExistence type="predicted"/>
<gene>
    <name evidence="2" type="ORF">C672_3508</name>
</gene>
<sequence>MIRFDLMEKIRIEKGIEVNFICDKLDINKSTYSRWKNGKIDPPSTKLKILCDILGIGIEEVFK</sequence>
<dbReference type="PATRIC" id="fig|1233171.3.peg.3376"/>
<dbReference type="SMART" id="SM00530">
    <property type="entry name" value="HTH_XRE"/>
    <property type="match status" value="1"/>
</dbReference>
<feature type="domain" description="HTH cro/C1-type" evidence="1">
    <location>
        <begin position="7"/>
        <end position="61"/>
    </location>
</feature>
<dbReference type="Gene3D" id="1.10.260.40">
    <property type="entry name" value="lambda repressor-like DNA-binding domains"/>
    <property type="match status" value="1"/>
</dbReference>
<dbReference type="GeneID" id="67474437"/>
<dbReference type="GO" id="GO:0003677">
    <property type="term" value="F:DNA binding"/>
    <property type="evidence" value="ECO:0007669"/>
    <property type="project" value="InterPro"/>
</dbReference>
<dbReference type="Pfam" id="PF01381">
    <property type="entry name" value="HTH_3"/>
    <property type="match status" value="1"/>
</dbReference>
<dbReference type="PROSITE" id="PS50943">
    <property type="entry name" value="HTH_CROC1"/>
    <property type="match status" value="1"/>
</dbReference>
<dbReference type="CDD" id="cd00093">
    <property type="entry name" value="HTH_XRE"/>
    <property type="match status" value="1"/>
</dbReference>
<dbReference type="Proteomes" id="UP000015688">
    <property type="component" value="Unassembled WGS sequence"/>
</dbReference>
<dbReference type="EMBL" id="AVNC01000022">
    <property type="protein sequence ID" value="EQK39985.1"/>
    <property type="molecule type" value="Genomic_DNA"/>
</dbReference>
<dbReference type="SUPFAM" id="SSF47413">
    <property type="entry name" value="lambda repressor-like DNA-binding domains"/>
    <property type="match status" value="1"/>
</dbReference>
<comment type="caution">
    <text evidence="2">The sequence shown here is derived from an EMBL/GenBank/DDBJ whole genome shotgun (WGS) entry which is preliminary data.</text>
</comment>
<accession>T4VFT9</accession>
<evidence type="ECO:0000259" key="1">
    <source>
        <dbReference type="PROSITE" id="PS50943"/>
    </source>
</evidence>
<dbReference type="InterPro" id="IPR001387">
    <property type="entry name" value="Cro/C1-type_HTH"/>
</dbReference>
<protein>
    <submittedName>
        <fullName evidence="2">Helix-turn-helix family protein</fullName>
    </submittedName>
</protein>
<organism evidence="2 3">
    <name type="scientific">Paraclostridium bifermentans ATCC 638 = DSM 14991</name>
    <dbReference type="NCBI Taxonomy" id="1233171"/>
    <lineage>
        <taxon>Bacteria</taxon>
        <taxon>Bacillati</taxon>
        <taxon>Bacillota</taxon>
        <taxon>Clostridia</taxon>
        <taxon>Peptostreptococcales</taxon>
        <taxon>Peptostreptococcaceae</taxon>
        <taxon>Paraclostridium</taxon>
    </lineage>
</organism>
<name>T4VFT9_PARBF</name>
<dbReference type="InterPro" id="IPR010982">
    <property type="entry name" value="Lambda_DNA-bd_dom_sf"/>
</dbReference>